<evidence type="ECO:0000313" key="3">
    <source>
        <dbReference type="EMBL" id="KAL0471279.1"/>
    </source>
</evidence>
<protein>
    <submittedName>
        <fullName evidence="3">Uncharacterized protein</fullName>
    </submittedName>
</protein>
<evidence type="ECO:0000256" key="2">
    <source>
        <dbReference type="SAM" id="SignalP"/>
    </source>
</evidence>
<feature type="signal peptide" evidence="2">
    <location>
        <begin position="1"/>
        <end position="24"/>
    </location>
</feature>
<feature type="chain" id="PRO_5045871303" evidence="2">
    <location>
        <begin position="25"/>
        <end position="108"/>
    </location>
</feature>
<organism evidence="3 4">
    <name type="scientific">Neurospora intermedia</name>
    <dbReference type="NCBI Taxonomy" id="5142"/>
    <lineage>
        <taxon>Eukaryota</taxon>
        <taxon>Fungi</taxon>
        <taxon>Dikarya</taxon>
        <taxon>Ascomycota</taxon>
        <taxon>Pezizomycotina</taxon>
        <taxon>Sordariomycetes</taxon>
        <taxon>Sordariomycetidae</taxon>
        <taxon>Sordariales</taxon>
        <taxon>Sordariaceae</taxon>
        <taxon>Neurospora</taxon>
    </lineage>
</organism>
<evidence type="ECO:0000313" key="4">
    <source>
        <dbReference type="Proteomes" id="UP001451303"/>
    </source>
</evidence>
<gene>
    <name evidence="3" type="ORF">QR685DRAFT_280573</name>
</gene>
<keyword evidence="4" id="KW-1185">Reference proteome</keyword>
<name>A0ABR3DF35_NEUIN</name>
<dbReference type="Proteomes" id="UP001451303">
    <property type="component" value="Unassembled WGS sequence"/>
</dbReference>
<dbReference type="EMBL" id="JAVLET010000004">
    <property type="protein sequence ID" value="KAL0471279.1"/>
    <property type="molecule type" value="Genomic_DNA"/>
</dbReference>
<feature type="region of interest" description="Disordered" evidence="1">
    <location>
        <begin position="84"/>
        <end position="108"/>
    </location>
</feature>
<keyword evidence="2" id="KW-0732">Signal</keyword>
<evidence type="ECO:0000256" key="1">
    <source>
        <dbReference type="SAM" id="MobiDB-lite"/>
    </source>
</evidence>
<accession>A0ABR3DF35</accession>
<proteinExistence type="predicted"/>
<sequence>MGCSSLLGVTVSLSLAGKVPGVLGAQQLRNFEINRLFDLSLRHSPIPMKKYVHAETSASLMSCNQKRVCRKDPLRMPSPCSCPCPPSSTTGNRPTFTEPGFQCGTELP</sequence>
<comment type="caution">
    <text evidence="3">The sequence shown here is derived from an EMBL/GenBank/DDBJ whole genome shotgun (WGS) entry which is preliminary data.</text>
</comment>
<reference evidence="3 4" key="1">
    <citation type="submission" date="2023-09" db="EMBL/GenBank/DDBJ databases">
        <title>Multi-omics analysis of a traditional fermented food reveals byproduct-associated fungal strains for waste-to-food upcycling.</title>
        <authorList>
            <consortium name="Lawrence Berkeley National Laboratory"/>
            <person name="Rekdal V.M."/>
            <person name="Villalobos-Escobedo J.M."/>
            <person name="Rodriguez-Valeron N."/>
            <person name="Garcia M.O."/>
            <person name="Vasquez D.P."/>
            <person name="Damayanti I."/>
            <person name="Sorensen P.M."/>
            <person name="Baidoo E.E."/>
            <person name="De Carvalho A.C."/>
            <person name="Riley R."/>
            <person name="Lipzen A."/>
            <person name="He G."/>
            <person name="Yan M."/>
            <person name="Haridas S."/>
            <person name="Daum C."/>
            <person name="Yoshinaga Y."/>
            <person name="Ng V."/>
            <person name="Grigoriev I.V."/>
            <person name="Munk R."/>
            <person name="Nuraida L."/>
            <person name="Wijaya C.H."/>
            <person name="Morales P.-C."/>
            <person name="Keasling J.D."/>
        </authorList>
    </citation>
    <scope>NUCLEOTIDE SEQUENCE [LARGE SCALE GENOMIC DNA]</scope>
    <source>
        <strain evidence="3 4">FGSC 2613</strain>
    </source>
</reference>